<organism evidence="2 3">
    <name type="scientific">Paraburkholderia bannensis</name>
    <dbReference type="NCBI Taxonomy" id="765414"/>
    <lineage>
        <taxon>Bacteria</taxon>
        <taxon>Pseudomonadati</taxon>
        <taxon>Pseudomonadota</taxon>
        <taxon>Betaproteobacteria</taxon>
        <taxon>Burkholderiales</taxon>
        <taxon>Burkholderiaceae</taxon>
        <taxon>Paraburkholderia</taxon>
    </lineage>
</organism>
<dbReference type="Pfam" id="PF02498">
    <property type="entry name" value="Bro-N"/>
    <property type="match status" value="1"/>
</dbReference>
<comment type="caution">
    <text evidence="2">The sequence shown here is derived from an EMBL/GenBank/DDBJ whole genome shotgun (WGS) entry which is preliminary data.</text>
</comment>
<reference evidence="2 3" key="1">
    <citation type="submission" date="2020-08" db="EMBL/GenBank/DDBJ databases">
        <title>Above-ground endophytic microbial communities from plants in different locations in the United States.</title>
        <authorList>
            <person name="Frank C."/>
        </authorList>
    </citation>
    <scope>NUCLEOTIDE SEQUENCE [LARGE SCALE GENOMIC DNA]</scope>
    <source>
        <strain evidence="2 3">WP4_2_2</strain>
    </source>
</reference>
<dbReference type="EMBL" id="JACHBW010000001">
    <property type="protein sequence ID" value="MBB6100543.1"/>
    <property type="molecule type" value="Genomic_DNA"/>
</dbReference>
<dbReference type="PROSITE" id="PS51750">
    <property type="entry name" value="BRO_N"/>
    <property type="match status" value="1"/>
</dbReference>
<evidence type="ECO:0000313" key="3">
    <source>
        <dbReference type="Proteomes" id="UP000571554"/>
    </source>
</evidence>
<keyword evidence="3" id="KW-1185">Reference proteome</keyword>
<accession>A0A7W9WRD3</accession>
<protein>
    <submittedName>
        <fullName evidence="2">Prophage antirepressor-like protein</fullName>
    </submittedName>
</protein>
<sequence>MNPASNSGNRVIAAGAPRSGLHLPRELRAPDVLPFSFDGAAVRVVTIDGEPWFVTRDLCSILGIRKAEAAMRGLEASEKGATTISTLGGPQKLNICNESGMYALIFNSRKPEARTFRQWVTSEVLPSIRKTGRYAAPSAPQTPPRPQATVTGDLALAEAAARMLNVSQSGRVTLLTRVAKIHGLSAEILPRHAIDAPSDSNTGSSEATSSATDLLKAHGSAMNAARFNAALARLGYMHKRMRKTSQKARYPSGEKAYWVITQHGLAYGKNVVDAQSPRETQPQWFVSRFADLLEIVRNADEEEGA</sequence>
<dbReference type="SMART" id="SM01040">
    <property type="entry name" value="Bro-N"/>
    <property type="match status" value="1"/>
</dbReference>
<dbReference type="PANTHER" id="PTHR36180:SF2">
    <property type="entry name" value="BRO FAMILY PROTEIN"/>
    <property type="match status" value="1"/>
</dbReference>
<evidence type="ECO:0000259" key="1">
    <source>
        <dbReference type="PROSITE" id="PS51750"/>
    </source>
</evidence>
<dbReference type="InterPro" id="IPR003497">
    <property type="entry name" value="BRO_N_domain"/>
</dbReference>
<gene>
    <name evidence="2" type="ORF">F4827_000347</name>
</gene>
<name>A0A7W9WRD3_9BURK</name>
<evidence type="ECO:0000313" key="2">
    <source>
        <dbReference type="EMBL" id="MBB6100543.1"/>
    </source>
</evidence>
<dbReference type="RefSeq" id="WP_183720406.1">
    <property type="nucleotide sequence ID" value="NZ_JACHBW010000001.1"/>
</dbReference>
<dbReference type="PANTHER" id="PTHR36180">
    <property type="entry name" value="DNA-BINDING PROTEIN-RELATED-RELATED"/>
    <property type="match status" value="1"/>
</dbReference>
<dbReference type="Proteomes" id="UP000571554">
    <property type="component" value="Unassembled WGS sequence"/>
</dbReference>
<dbReference type="AlphaFoldDB" id="A0A7W9WRD3"/>
<feature type="domain" description="Bro-N" evidence="1">
    <location>
        <begin position="26"/>
        <end position="132"/>
    </location>
</feature>
<proteinExistence type="predicted"/>